<reference evidence="1" key="1">
    <citation type="submission" date="2021-05" db="EMBL/GenBank/DDBJ databases">
        <authorList>
            <person name="Kaiqin L."/>
            <person name="Jian G."/>
        </authorList>
    </citation>
    <scope>NUCLEOTIDE SEQUENCE</scope>
    <source>
        <strain evidence="1">HDS5</strain>
    </source>
</reference>
<dbReference type="KEGG" id="nec:KGD82_05910"/>
<name>A0A975QK30_9ACTN</name>
<proteinExistence type="predicted"/>
<dbReference type="AlphaFoldDB" id="A0A975QK30"/>
<dbReference type="EMBL" id="CP074402">
    <property type="protein sequence ID" value="QVJ02241.1"/>
    <property type="molecule type" value="Genomic_DNA"/>
</dbReference>
<organism evidence="1 2">
    <name type="scientific">Nocardiopsis eucommiae</name>
    <dbReference type="NCBI Taxonomy" id="2831970"/>
    <lineage>
        <taxon>Bacteria</taxon>
        <taxon>Bacillati</taxon>
        <taxon>Actinomycetota</taxon>
        <taxon>Actinomycetes</taxon>
        <taxon>Streptosporangiales</taxon>
        <taxon>Nocardiopsidaceae</taxon>
        <taxon>Nocardiopsis</taxon>
    </lineage>
</organism>
<evidence type="ECO:0000313" key="1">
    <source>
        <dbReference type="EMBL" id="QVJ02241.1"/>
    </source>
</evidence>
<accession>A0A975QK30</accession>
<gene>
    <name evidence="1" type="ORF">KGD82_05910</name>
</gene>
<sequence length="159" mass="16591">MLAHMSPSEPSSRTGLAWTRVLLIAALLFGFSAMHTLGHLQHEAHASTGSAQQAQPTQAPHAESLYTATDDHGGTLERVAASIATPSSESASALPELDPTSVCLTLGSFVVALLGVAAVAFTRWPGAPADPVAPFRRAPLPPFPTPDQPSLARLQVLRV</sequence>
<dbReference type="Proteomes" id="UP000682416">
    <property type="component" value="Chromosome"/>
</dbReference>
<keyword evidence="2" id="KW-1185">Reference proteome</keyword>
<evidence type="ECO:0000313" key="2">
    <source>
        <dbReference type="Proteomes" id="UP000682416"/>
    </source>
</evidence>
<protein>
    <submittedName>
        <fullName evidence="1">Uncharacterized protein</fullName>
    </submittedName>
</protein>